<name>A0A317N1P5_9GAMM</name>
<dbReference type="Gene3D" id="1.20.1420.20">
    <property type="entry name" value="M75 peptidase, HXXE motif"/>
    <property type="match status" value="1"/>
</dbReference>
<comment type="subcellular location">
    <subcellularLocation>
        <location evidence="1">Cell envelope</location>
    </subcellularLocation>
</comment>
<dbReference type="Proteomes" id="UP000246569">
    <property type="component" value="Unassembled WGS sequence"/>
</dbReference>
<keyword evidence="6" id="KW-1185">Reference proteome</keyword>
<organism evidence="5 6">
    <name type="scientific">Plasticicumulans acidivorans</name>
    <dbReference type="NCBI Taxonomy" id="886464"/>
    <lineage>
        <taxon>Bacteria</taxon>
        <taxon>Pseudomonadati</taxon>
        <taxon>Pseudomonadota</taxon>
        <taxon>Gammaproteobacteria</taxon>
        <taxon>Candidatus Competibacteraceae</taxon>
        <taxon>Plasticicumulans</taxon>
    </lineage>
</organism>
<accession>A0A317N1P5</accession>
<feature type="domain" description="Imelysin-like" evidence="4">
    <location>
        <begin position="40"/>
        <end position="362"/>
    </location>
</feature>
<comment type="caution">
    <text evidence="5">The sequence shown here is derived from an EMBL/GenBank/DDBJ whole genome shotgun (WGS) entry which is preliminary data.</text>
</comment>
<keyword evidence="2 3" id="KW-0732">Signal</keyword>
<dbReference type="CDD" id="cd14657">
    <property type="entry name" value="Imelysin_IrpA-like"/>
    <property type="match status" value="1"/>
</dbReference>
<dbReference type="InterPro" id="IPR038352">
    <property type="entry name" value="Imelysin_sf"/>
</dbReference>
<proteinExistence type="predicted"/>
<feature type="chain" id="PRO_5016327068" evidence="3">
    <location>
        <begin position="23"/>
        <end position="380"/>
    </location>
</feature>
<feature type="signal peptide" evidence="3">
    <location>
        <begin position="1"/>
        <end position="22"/>
    </location>
</feature>
<evidence type="ECO:0000256" key="3">
    <source>
        <dbReference type="SAM" id="SignalP"/>
    </source>
</evidence>
<dbReference type="Pfam" id="PF09375">
    <property type="entry name" value="Peptidase_M75"/>
    <property type="match status" value="1"/>
</dbReference>
<gene>
    <name evidence="5" type="ORF">C7443_103138</name>
</gene>
<evidence type="ECO:0000256" key="1">
    <source>
        <dbReference type="ARBA" id="ARBA00004196"/>
    </source>
</evidence>
<evidence type="ECO:0000256" key="2">
    <source>
        <dbReference type="ARBA" id="ARBA00022729"/>
    </source>
</evidence>
<evidence type="ECO:0000313" key="6">
    <source>
        <dbReference type="Proteomes" id="UP000246569"/>
    </source>
</evidence>
<evidence type="ECO:0000259" key="4">
    <source>
        <dbReference type="Pfam" id="PF09375"/>
    </source>
</evidence>
<dbReference type="AlphaFoldDB" id="A0A317N1P5"/>
<dbReference type="InterPro" id="IPR018976">
    <property type="entry name" value="Imelysin-like"/>
</dbReference>
<dbReference type="RefSeq" id="WP_246004576.1">
    <property type="nucleotide sequence ID" value="NZ_QGTJ01000003.1"/>
</dbReference>
<dbReference type="EMBL" id="QGTJ01000003">
    <property type="protein sequence ID" value="PWV63213.1"/>
    <property type="molecule type" value="Genomic_DNA"/>
</dbReference>
<protein>
    <submittedName>
        <fullName evidence="5">Putative iron-regulated protein</fullName>
    </submittedName>
</protein>
<dbReference type="GO" id="GO:0030313">
    <property type="term" value="C:cell envelope"/>
    <property type="evidence" value="ECO:0007669"/>
    <property type="project" value="UniProtKB-SubCell"/>
</dbReference>
<reference evidence="5 6" key="1">
    <citation type="submission" date="2018-05" db="EMBL/GenBank/DDBJ databases">
        <title>Genomic Encyclopedia of Type Strains, Phase IV (KMG-IV): sequencing the most valuable type-strain genomes for metagenomic binning, comparative biology and taxonomic classification.</title>
        <authorList>
            <person name="Goeker M."/>
        </authorList>
    </citation>
    <scope>NUCLEOTIDE SEQUENCE [LARGE SCALE GENOMIC DNA]</scope>
    <source>
        <strain evidence="5 6">DSM 23606</strain>
    </source>
</reference>
<evidence type="ECO:0000313" key="5">
    <source>
        <dbReference type="EMBL" id="PWV63213.1"/>
    </source>
</evidence>
<sequence length="380" mass="41023">MSVARPLLLAVALATSPLALHAAAPVSEQAVVAHYAELVYANYSDALNAARELQQAVQSFVTAPSEAGLIAARKSWLAAREIYGQTEAFRFYAGPIDDENGPEGRINAWPLDESYIDAVKGQPQSGIINDPQVTISAESLSALNEKDGEENIATGWHAIEFLLWGQDFDPNGPGSRSYKDFVDAPNAERRRQYLSTVTDLLVRDLATVTEAWAPHAKNYRAAFVAEPPRDALKKILVGLGSLSRAELAGERMEVALDNRDQEDEHSCFSDNTHRDIVSNALGIRNVYFGRYVRADGQVIEGPSVNALLAAKDAKLATRLGKALDHSVGRAAAIHAPFDREIVDDAGRARVKATVDALKAQTTDIVQAAKKLGISSLNVNG</sequence>